<reference evidence="10" key="1">
    <citation type="journal article" date="2015" name="J. Biotechnol.">
        <title>The structure of the Cyberlindnera jadinii genome and its relation to Candida utilis analyzed by the occurrence of single nucleotide polymorphisms.</title>
        <authorList>
            <person name="Rupp O."/>
            <person name="Brinkrolf K."/>
            <person name="Buerth C."/>
            <person name="Kunigo M."/>
            <person name="Schneider J."/>
            <person name="Jaenicke S."/>
            <person name="Goesmann A."/>
            <person name="Puehler A."/>
            <person name="Jaeger K.-E."/>
            <person name="Ernst J.F."/>
        </authorList>
    </citation>
    <scope>NUCLEOTIDE SEQUENCE [LARGE SCALE GENOMIC DNA]</scope>
    <source>
        <strain evidence="10">ATCC 18201 / CBS 1600 / BCRC 20928 / JCM 3617 / NBRC 0987 / NRRL Y-1542</strain>
    </source>
</reference>
<dbReference type="GO" id="GO:0016740">
    <property type="term" value="F:transferase activity"/>
    <property type="evidence" value="ECO:0007669"/>
    <property type="project" value="UniProtKB-KW"/>
</dbReference>
<keyword evidence="7" id="KW-0808">Transferase</keyword>
<keyword evidence="6" id="KW-0961">Cell wall biogenesis/degradation</keyword>
<dbReference type="PANTHER" id="PTHR31468">
    <property type="entry name" value="1,3-BETA-GLUCANOSYLTRANSFERASE GAS1"/>
    <property type="match status" value="1"/>
</dbReference>
<dbReference type="GO" id="GO:0098552">
    <property type="term" value="C:side of membrane"/>
    <property type="evidence" value="ECO:0007669"/>
    <property type="project" value="UniProtKB-KW"/>
</dbReference>
<feature type="compositionally biased region" description="Low complexity" evidence="8">
    <location>
        <begin position="443"/>
        <end position="460"/>
    </location>
</feature>
<evidence type="ECO:0000256" key="3">
    <source>
        <dbReference type="ARBA" id="ARBA00022622"/>
    </source>
</evidence>
<evidence type="ECO:0000256" key="4">
    <source>
        <dbReference type="ARBA" id="ARBA00022729"/>
    </source>
</evidence>
<proteinExistence type="inferred from homology"/>
<dbReference type="SUPFAM" id="SSF51445">
    <property type="entry name" value="(Trans)glycosidases"/>
    <property type="match status" value="1"/>
</dbReference>
<gene>
    <name evidence="9" type="primary">GAS3</name>
    <name evidence="9" type="ORF">BN1211_5388</name>
</gene>
<name>A0A0H5C8A1_CYBJN</name>
<dbReference type="GO" id="GO:0031505">
    <property type="term" value="P:fungal-type cell wall organization"/>
    <property type="evidence" value="ECO:0007669"/>
    <property type="project" value="TreeGrafter"/>
</dbReference>
<dbReference type="GO" id="GO:0071970">
    <property type="term" value="P:fungal-type cell wall (1-&gt;3)-beta-D-glucan biosynthetic process"/>
    <property type="evidence" value="ECO:0007669"/>
    <property type="project" value="TreeGrafter"/>
</dbReference>
<dbReference type="PANTHER" id="PTHR31468:SF4">
    <property type="entry name" value="1,3-BETA-GLUCANOSYLTRANSFERASE GAS3-RELATED"/>
    <property type="match status" value="1"/>
</dbReference>
<dbReference type="InterPro" id="IPR004886">
    <property type="entry name" value="Glucanosyltransferase"/>
</dbReference>
<comment type="function">
    <text evidence="7">Splits internally a 1,3-beta-glucan molecule and transfers the newly generated reducing end (the donor) to the non-reducing end of another 1,3-beta-glucan molecule (the acceptor) forming a 1,3-beta linkage, resulting in the elongation of 1,3-beta-glucan chains in the cell wall.</text>
</comment>
<feature type="chain" id="PRO_5005118923" description="1,3-beta-glucanosyltransferase" evidence="7">
    <location>
        <begin position="22"/>
        <end position="492"/>
    </location>
</feature>
<evidence type="ECO:0000256" key="1">
    <source>
        <dbReference type="ARBA" id="ARBA00004589"/>
    </source>
</evidence>
<dbReference type="GO" id="GO:0005886">
    <property type="term" value="C:plasma membrane"/>
    <property type="evidence" value="ECO:0007669"/>
    <property type="project" value="UniProtKB-SubCell"/>
</dbReference>
<feature type="signal peptide" evidence="7">
    <location>
        <begin position="1"/>
        <end position="21"/>
    </location>
</feature>
<dbReference type="Gene3D" id="3.20.20.80">
    <property type="entry name" value="Glycosidases"/>
    <property type="match status" value="1"/>
</dbReference>
<keyword evidence="7" id="KW-0449">Lipoprotein</keyword>
<comment type="subcellular location">
    <subcellularLocation>
        <location evidence="7">Cell membrane</location>
        <topology evidence="7">Lipid-anchor</topology>
        <topology evidence="7">GPI-anchor</topology>
    </subcellularLocation>
    <subcellularLocation>
        <location evidence="1">Membrane</location>
        <topology evidence="1">Lipid-anchor</topology>
        <topology evidence="1">GPI-anchor</topology>
    </subcellularLocation>
</comment>
<keyword evidence="7" id="KW-0472">Membrane</keyword>
<feature type="region of interest" description="Disordered" evidence="8">
    <location>
        <begin position="440"/>
        <end position="460"/>
    </location>
</feature>
<comment type="similarity">
    <text evidence="2 7">Belongs to the glycosyl hydrolase 72 family.</text>
</comment>
<sequence length="492" mass="53887">MLPLKSLVAIACVLCVPVVDALIPIQVKGKRFLQPNTDATVQGKAYFATGIDYLIGGASGYESDSGVDALSDPETCYRDAYVFQQLGINTVRIYSLNPDLDHDECMTILNNAGIYVLLDVNSGEYGQHLNRADPGSTYNAQYLTHVFTFIEAFKNYPNVLGFFSGNEIINDQNDYASITPKYVRAVQRDMKQYIAKHSNRTIPVGYSAADGVDLRRATLEYMQCHIDGDDDDMSRSDFFGLNSYEWCSGQSDWQTSGYEKLNSTLANTTIPLIFSEFGCNTHRPRTFDEIGDGLFGGLVNTFSGGLVYEYSQEASDYGVVEVSSNGDISYLEDFPYLQEQYQNATIPTIYEDDIEDTEAPECDADRITAIYSDFGADFDLPELDEIKQLIEYGVNASRVGEILSDVSARSSNYTIYNTGSAVVDDATVTFSSEYEVNTQSGVTTATSKAQPTSTATASSAASSSSSKDAAISLPIPGTTLSVLFFTLISYII</sequence>
<keyword evidence="3 7" id="KW-0336">GPI-anchor</keyword>
<dbReference type="Pfam" id="PF03198">
    <property type="entry name" value="Glyco_hydro_72"/>
    <property type="match status" value="1"/>
</dbReference>
<dbReference type="Proteomes" id="UP000038830">
    <property type="component" value="Unassembled WGS sequence"/>
</dbReference>
<dbReference type="InterPro" id="IPR017853">
    <property type="entry name" value="GH"/>
</dbReference>
<dbReference type="EMBL" id="CDQK01000006">
    <property type="protein sequence ID" value="CEP24550.1"/>
    <property type="molecule type" value="Genomic_DNA"/>
</dbReference>
<evidence type="ECO:0000256" key="2">
    <source>
        <dbReference type="ARBA" id="ARBA00007528"/>
    </source>
</evidence>
<evidence type="ECO:0000256" key="5">
    <source>
        <dbReference type="ARBA" id="ARBA00023180"/>
    </source>
</evidence>
<evidence type="ECO:0000256" key="8">
    <source>
        <dbReference type="SAM" id="MobiDB-lite"/>
    </source>
</evidence>
<evidence type="ECO:0000256" key="6">
    <source>
        <dbReference type="ARBA" id="ARBA00023316"/>
    </source>
</evidence>
<keyword evidence="5" id="KW-0325">Glycoprotein</keyword>
<evidence type="ECO:0000256" key="7">
    <source>
        <dbReference type="RuleBase" id="RU361209"/>
    </source>
</evidence>
<dbReference type="AlphaFoldDB" id="A0A0H5C8A1"/>
<accession>A0A0H5C8A1</accession>
<evidence type="ECO:0000313" key="10">
    <source>
        <dbReference type="Proteomes" id="UP000038830"/>
    </source>
</evidence>
<dbReference type="EC" id="2.4.1.-" evidence="7"/>
<keyword evidence="4 7" id="KW-0732">Signal</keyword>
<protein>
    <recommendedName>
        <fullName evidence="7">1,3-beta-glucanosyltransferase</fullName>
        <ecNumber evidence="7">2.4.1.-</ecNumber>
    </recommendedName>
</protein>
<organism evidence="9 10">
    <name type="scientific">Cyberlindnera jadinii (strain ATCC 18201 / CBS 1600 / BCRC 20928 / JCM 3617 / NBRC 0987 / NRRL Y-1542)</name>
    <name type="common">Torula yeast</name>
    <name type="synonym">Candida utilis</name>
    <dbReference type="NCBI Taxonomy" id="983966"/>
    <lineage>
        <taxon>Eukaryota</taxon>
        <taxon>Fungi</taxon>
        <taxon>Dikarya</taxon>
        <taxon>Ascomycota</taxon>
        <taxon>Saccharomycotina</taxon>
        <taxon>Saccharomycetes</taxon>
        <taxon>Phaffomycetales</taxon>
        <taxon>Phaffomycetaceae</taxon>
        <taxon>Cyberlindnera</taxon>
    </lineage>
</organism>
<evidence type="ECO:0000313" key="9">
    <source>
        <dbReference type="EMBL" id="CEP24550.1"/>
    </source>
</evidence>